<protein>
    <submittedName>
        <fullName evidence="2">Uncharacterized protein</fullName>
    </submittedName>
</protein>
<proteinExistence type="predicted"/>
<keyword evidence="1" id="KW-0175">Coiled coil</keyword>
<keyword evidence="3" id="KW-1185">Reference proteome</keyword>
<dbReference type="Proteomes" id="UP000315440">
    <property type="component" value="Unassembled WGS sequence"/>
</dbReference>
<dbReference type="AlphaFoldDB" id="A0A5C5ZJR1"/>
<evidence type="ECO:0000313" key="2">
    <source>
        <dbReference type="EMBL" id="TWT86683.1"/>
    </source>
</evidence>
<reference evidence="2 3" key="1">
    <citation type="submission" date="2019-02" db="EMBL/GenBank/DDBJ databases">
        <title>Deep-cultivation of Planctomycetes and their phenomic and genomic characterization uncovers novel biology.</title>
        <authorList>
            <person name="Wiegand S."/>
            <person name="Jogler M."/>
            <person name="Boedeker C."/>
            <person name="Pinto D."/>
            <person name="Vollmers J."/>
            <person name="Rivas-Marin E."/>
            <person name="Kohn T."/>
            <person name="Peeters S.H."/>
            <person name="Heuer A."/>
            <person name="Rast P."/>
            <person name="Oberbeckmann S."/>
            <person name="Bunk B."/>
            <person name="Jeske O."/>
            <person name="Meyerdierks A."/>
            <person name="Storesund J.E."/>
            <person name="Kallscheuer N."/>
            <person name="Luecker S."/>
            <person name="Lage O.M."/>
            <person name="Pohl T."/>
            <person name="Merkel B.J."/>
            <person name="Hornburger P."/>
            <person name="Mueller R.-W."/>
            <person name="Bruemmer F."/>
            <person name="Labrenz M."/>
            <person name="Spormann A.M."/>
            <person name="Op Den Camp H."/>
            <person name="Overmann J."/>
            <person name="Amann R."/>
            <person name="Jetten M.S.M."/>
            <person name="Mascher T."/>
            <person name="Medema M.H."/>
            <person name="Devos D.P."/>
            <person name="Kaster A.-K."/>
            <person name="Ovreas L."/>
            <person name="Rohde M."/>
            <person name="Galperin M.Y."/>
            <person name="Jogler C."/>
        </authorList>
    </citation>
    <scope>NUCLEOTIDE SEQUENCE [LARGE SCALE GENOMIC DNA]</scope>
    <source>
        <strain evidence="2 3">Mal64</strain>
    </source>
</reference>
<evidence type="ECO:0000313" key="3">
    <source>
        <dbReference type="Proteomes" id="UP000315440"/>
    </source>
</evidence>
<evidence type="ECO:0000256" key="1">
    <source>
        <dbReference type="SAM" id="Coils"/>
    </source>
</evidence>
<comment type="caution">
    <text evidence="2">The sequence shown here is derived from an EMBL/GenBank/DDBJ whole genome shotgun (WGS) entry which is preliminary data.</text>
</comment>
<gene>
    <name evidence="2" type="ORF">Mal64_35120</name>
</gene>
<dbReference type="EMBL" id="SJPQ01000004">
    <property type="protein sequence ID" value="TWT86683.1"/>
    <property type="molecule type" value="Genomic_DNA"/>
</dbReference>
<accession>A0A5C5ZJR1</accession>
<sequence length="321" mass="35748">MNSADPFLDVYSQIVQWPPDNLGKHDLLTIRASLLKLLRLSREYPPEQNKEPIMSTATKANPSQSVDLGNVEELIRSEGKRKCHDLAIQIVEGDKVEVAEIGAALSPAGWTADDFTAHVRKLQKRKQAIEDQAFAQELDAGMDALCENARIASEAVEAEREAHRNRIDPLLEVSKQAHDELRKTKERVQALRLNSVLILAETLRSSDKAKLASLSDSQTRLHTAWLEAEGDREGLERDAIALEATVNKLGNKIKALAENPNTERARENCERQLAEAKADRDRVQAESNAIADLRQRSQLAAEEKSRSEAAIASDWRLVSVE</sequence>
<name>A0A5C5ZJR1_9BACT</name>
<organism evidence="2 3">
    <name type="scientific">Pseudobythopirellula maris</name>
    <dbReference type="NCBI Taxonomy" id="2527991"/>
    <lineage>
        <taxon>Bacteria</taxon>
        <taxon>Pseudomonadati</taxon>
        <taxon>Planctomycetota</taxon>
        <taxon>Planctomycetia</taxon>
        <taxon>Pirellulales</taxon>
        <taxon>Lacipirellulaceae</taxon>
        <taxon>Pseudobythopirellula</taxon>
    </lineage>
</organism>
<dbReference type="RefSeq" id="WP_146402663.1">
    <property type="nucleotide sequence ID" value="NZ_SJPQ01000004.1"/>
</dbReference>
<feature type="coiled-coil region" evidence="1">
    <location>
        <begin position="232"/>
        <end position="286"/>
    </location>
</feature>
<feature type="coiled-coil region" evidence="1">
    <location>
        <begin position="112"/>
        <end position="194"/>
    </location>
</feature>